<keyword evidence="3" id="KW-0964">Secreted</keyword>
<keyword evidence="6" id="KW-1185">Reference proteome</keyword>
<dbReference type="PANTHER" id="PTHR15040">
    <property type="entry name" value="DERMATOPONTIN-RELATED"/>
    <property type="match status" value="1"/>
</dbReference>
<evidence type="ECO:0000256" key="1">
    <source>
        <dbReference type="ARBA" id="ARBA00004613"/>
    </source>
</evidence>
<dbReference type="Proteomes" id="UP000694844">
    <property type="component" value="Chromosome 1"/>
</dbReference>
<protein>
    <submittedName>
        <fullName evidence="7">Hemagglutinin/amebocyte aggregation factor-like</fullName>
    </submittedName>
</protein>
<organism evidence="6 7">
    <name type="scientific">Crassostrea virginica</name>
    <name type="common">Eastern oyster</name>
    <dbReference type="NCBI Taxonomy" id="6565"/>
    <lineage>
        <taxon>Eukaryota</taxon>
        <taxon>Metazoa</taxon>
        <taxon>Spiralia</taxon>
        <taxon>Lophotrochozoa</taxon>
        <taxon>Mollusca</taxon>
        <taxon>Bivalvia</taxon>
        <taxon>Autobranchia</taxon>
        <taxon>Pteriomorphia</taxon>
        <taxon>Ostreida</taxon>
        <taxon>Ostreoidea</taxon>
        <taxon>Ostreidae</taxon>
        <taxon>Crassostrea</taxon>
    </lineage>
</organism>
<dbReference type="PANTHER" id="PTHR15040:SF1">
    <property type="entry name" value="DERMATOPONTIN-LIKE ISOFORM X1"/>
    <property type="match status" value="1"/>
</dbReference>
<dbReference type="GO" id="GO:0030199">
    <property type="term" value="P:collagen fibril organization"/>
    <property type="evidence" value="ECO:0007669"/>
    <property type="project" value="TreeGrafter"/>
</dbReference>
<gene>
    <name evidence="7" type="primary">LOC111107183</name>
</gene>
<evidence type="ECO:0000256" key="3">
    <source>
        <dbReference type="ARBA" id="ARBA00022525"/>
    </source>
</evidence>
<keyword evidence="4" id="KW-1015">Disulfide bond</keyword>
<name>A0A8B8B3Y3_CRAVI</name>
<dbReference type="KEGG" id="cvn:111107183"/>
<dbReference type="GeneID" id="111107183"/>
<dbReference type="OrthoDB" id="5975249at2759"/>
<keyword evidence="5" id="KW-0732">Signal</keyword>
<dbReference type="AlphaFoldDB" id="A0A8B8B3Y3"/>
<accession>A0A8B8B3Y3</accession>
<dbReference type="GO" id="GO:0031012">
    <property type="term" value="C:extracellular matrix"/>
    <property type="evidence" value="ECO:0007669"/>
    <property type="project" value="TreeGrafter"/>
</dbReference>
<feature type="signal peptide" evidence="5">
    <location>
        <begin position="1"/>
        <end position="18"/>
    </location>
</feature>
<evidence type="ECO:0000256" key="2">
    <source>
        <dbReference type="ARBA" id="ARBA00008712"/>
    </source>
</evidence>
<dbReference type="InterPro" id="IPR026645">
    <property type="entry name" value="Dermatopontin"/>
</dbReference>
<reference evidence="7" key="2">
    <citation type="submission" date="2025-08" db="UniProtKB">
        <authorList>
            <consortium name="RefSeq"/>
        </authorList>
    </citation>
    <scope>IDENTIFICATION</scope>
    <source>
        <tissue evidence="7">Whole sample</tissue>
    </source>
</reference>
<evidence type="ECO:0000313" key="6">
    <source>
        <dbReference type="Proteomes" id="UP000694844"/>
    </source>
</evidence>
<comment type="similarity">
    <text evidence="2">Belongs to the dermatopontin family.</text>
</comment>
<comment type="subcellular location">
    <subcellularLocation>
        <location evidence="1">Secreted</location>
    </subcellularLocation>
</comment>
<sequence>MLKKTVILGSVFLLGVSSWVNHYDAPFTFTCPQHQSISRVRSHHDNGAEDRVFDFQCKQYTSDSESCHWSEYVNDFDAPVAFQCPNGGALDGVGSYHDNGSEDRRFRFYCCEKPGMCLYNCYYSGWVNSYDGDLDYTVPANHVMRGWVSVHNNGAEDRIFDFEVCLMKICEDGQPAGDLIGKRSANNTNGSQE</sequence>
<feature type="chain" id="PRO_5034459533" evidence="5">
    <location>
        <begin position="19"/>
        <end position="193"/>
    </location>
</feature>
<dbReference type="GO" id="GO:0005615">
    <property type="term" value="C:extracellular space"/>
    <property type="evidence" value="ECO:0007669"/>
    <property type="project" value="TreeGrafter"/>
</dbReference>
<dbReference type="Pfam" id="PF14704">
    <property type="entry name" value="DERM"/>
    <property type="match status" value="1"/>
</dbReference>
<reference evidence="6" key="1">
    <citation type="submission" date="2024-06" db="UniProtKB">
        <authorList>
            <consortium name="RefSeq"/>
        </authorList>
    </citation>
    <scope>NUCLEOTIDE SEQUENCE [LARGE SCALE GENOMIC DNA]</scope>
</reference>
<evidence type="ECO:0000256" key="4">
    <source>
        <dbReference type="ARBA" id="ARBA00023157"/>
    </source>
</evidence>
<dbReference type="RefSeq" id="XP_022297941.1">
    <property type="nucleotide sequence ID" value="XM_022442233.1"/>
</dbReference>
<evidence type="ECO:0000256" key="5">
    <source>
        <dbReference type="SAM" id="SignalP"/>
    </source>
</evidence>
<proteinExistence type="inferred from homology"/>
<evidence type="ECO:0000313" key="7">
    <source>
        <dbReference type="RefSeq" id="XP_022297941.1"/>
    </source>
</evidence>